<evidence type="ECO:0000313" key="2">
    <source>
        <dbReference type="EMBL" id="MBD8018604.1"/>
    </source>
</evidence>
<dbReference type="InterPro" id="IPR026341">
    <property type="entry name" value="T9SS_type_B"/>
</dbReference>
<dbReference type="RefSeq" id="WP_251833812.1">
    <property type="nucleotide sequence ID" value="NZ_JACSPS010000003.1"/>
</dbReference>
<proteinExistence type="predicted"/>
<gene>
    <name evidence="2" type="ORF">H9628_08985</name>
</gene>
<comment type="caution">
    <text evidence="2">The sequence shown here is derived from an EMBL/GenBank/DDBJ whole genome shotgun (WGS) entry which is preliminary data.</text>
</comment>
<sequence>MRKILFFFSVLVSTFSGILFSQTCTPFTATDTLGNDEVLIDCSYPLKNSQCLSLQASAPSVREATSYKAEAIAYSPYIPFNEGTPLNANYDDLYAEVIDIPFRFCFFGNNYNKLVIGSNGLVSFDTSLLGKLSYPNIEKTNPDPLLPHNAIFGVFQDLVFSSADVSEIYYSVIQSGACRKLVINFYRGRVVGCQERSSTQIVLTEFTNEIEIFIENKELPCPTARFSNALLGIINSNGTVGYSPAGRNTGIWSALEEAWRFSPDGNVITPVISWFNAAGTALGSGSSIDVCPSQNTSYTVKATYQMCGSPFVLTDSIDVKFAPDFPLVRNYTKVFCTPPGGSESINLDDFQQFLTPQDPALFTFTYHNTLADANANTNSVSTSVNVNSEQVIYVRVQNKADANCYRVAMLRFQFINSVILSNTASICDTNNDGTEAAYNLSGLNPQLFAPEISGSISYFLSQADAQNNTNAVTSATLTNGTQLWIRLTTAQCSQVIGPVTVNFTPGPAVNSPLDLNLTICDVNDNNTEPYDFAANVSSLVTTATGVIISYYETYQQAYQGVGSQVTTVKEGVYSVYVRVEEPGGCFSVAEVRLNVDFNEVVATNEVAQLCFDGSEDVSVNLATLSSSMLQSPLTGVTTTFHANAADAEEGLDPISPTQVITDNGNSVTVRYFVRFEESPTCYTVRTITVVLTHPVAVRNNFTVCDFNNDNTETFNLNQYTSQIAGAQPATIRYFASVQEAQDNSNALTSFTLTGPTQLFVRIEVNSCSEVYPINLQLVPTPVVTPEIAVNRKSYCDNNNDGGEAYDLTQHQAQLYTGGPAVDFTYYTGYNSSSQTFSGLIPDPKRFAAIGENTVYVRVRNTSTGCFSVSVIKLKIDFVAAPRIKEATLRICDEQFNFNESFNLNSALPQMYDAAENGVPLSGMTVTYYRTAADANAGIPTTAISSAQVTMQSLVTVYARFESKTSGCYSVKPIHLRTYFPPKAINSTINNICDSNLDGLYELNLLQYTTQVIDLNDPDNTFTFYRTLPDAQNGVNAIADPENFRVNPLPAQIFVKIANIPGCDDISAINLNPGTKLPLINSGPFALAQCDTLNDGQETIDLTQYQNEIYPGAQFEYYPSLADMNNAVNQIVNPQTFSFNKNSQNSAIYVKVSFAGFCPVYAVINVNLKKTPQFTLPTYYFCPYNNDSVDITPDFTGQDIVSFSWKDPVGTTVSTSNQLRGVNKTGTYTLDVVASNGCTFSTSFEVRHYEVPVITQLVANGNNYTVIATGSKTILYSIDGMSWQTGNIFYNLPVGQTTFYVKFSGEECIGLPKKGVILNIPNAFTPNEDGINDVWEVSGLDVFDGANSTIQIFDRQQVLVHQEEGPDRLSWNGRWMGRPVPTDTYWYVLRLPDGRIFYGWIFLKNRN</sequence>
<dbReference type="Proteomes" id="UP000626242">
    <property type="component" value="Unassembled WGS sequence"/>
</dbReference>
<protein>
    <submittedName>
        <fullName evidence="2">T9SS type B sorting domain-containing protein</fullName>
    </submittedName>
</protein>
<accession>A0ABR8WNE0</accession>
<evidence type="ECO:0000313" key="3">
    <source>
        <dbReference type="Proteomes" id="UP000626242"/>
    </source>
</evidence>
<evidence type="ECO:0000256" key="1">
    <source>
        <dbReference type="SAM" id="SignalP"/>
    </source>
</evidence>
<reference evidence="2 3" key="1">
    <citation type="submission" date="2020-08" db="EMBL/GenBank/DDBJ databases">
        <title>A Genomic Blueprint of the Chicken Gut Microbiome.</title>
        <authorList>
            <person name="Gilroy R."/>
            <person name="Ravi A."/>
            <person name="Getino M."/>
            <person name="Pursley I."/>
            <person name="Horton D.L."/>
            <person name="Alikhan N.-F."/>
            <person name="Baker D."/>
            <person name="Gharbi K."/>
            <person name="Hall N."/>
            <person name="Watson M."/>
            <person name="Adriaenssens E.M."/>
            <person name="Foster-Nyarko E."/>
            <person name="Jarju S."/>
            <person name="Secka A."/>
            <person name="Antonio M."/>
            <person name="Oren A."/>
            <person name="Chaudhuri R."/>
            <person name="La Ragione R.M."/>
            <person name="Hildebrand F."/>
            <person name="Pallen M.J."/>
        </authorList>
    </citation>
    <scope>NUCLEOTIDE SEQUENCE [LARGE SCALE GENOMIC DNA]</scope>
    <source>
        <strain evidence="2 3">Sa1CVA4</strain>
    </source>
</reference>
<keyword evidence="1" id="KW-0732">Signal</keyword>
<dbReference type="NCBIfam" id="TIGR04131">
    <property type="entry name" value="Bac_Flav_CTERM"/>
    <property type="match status" value="1"/>
</dbReference>
<keyword evidence="3" id="KW-1185">Reference proteome</keyword>
<dbReference type="EMBL" id="JACSPS010000003">
    <property type="protein sequence ID" value="MBD8018604.1"/>
    <property type="molecule type" value="Genomic_DNA"/>
</dbReference>
<feature type="signal peptide" evidence="1">
    <location>
        <begin position="1"/>
        <end position="21"/>
    </location>
</feature>
<name>A0ABR8WNE0_9FLAO</name>
<dbReference type="Pfam" id="PF13585">
    <property type="entry name" value="CHU_C"/>
    <property type="match status" value="1"/>
</dbReference>
<feature type="chain" id="PRO_5046703457" evidence="1">
    <location>
        <begin position="22"/>
        <end position="1406"/>
    </location>
</feature>
<organism evidence="2 3">
    <name type="scientific">Kaistella pullorum</name>
    <dbReference type="NCBI Taxonomy" id="2763074"/>
    <lineage>
        <taxon>Bacteria</taxon>
        <taxon>Pseudomonadati</taxon>
        <taxon>Bacteroidota</taxon>
        <taxon>Flavobacteriia</taxon>
        <taxon>Flavobacteriales</taxon>
        <taxon>Weeksellaceae</taxon>
        <taxon>Chryseobacterium group</taxon>
        <taxon>Kaistella</taxon>
    </lineage>
</organism>